<reference evidence="1 2" key="1">
    <citation type="journal article" date="2016" name="Nat. Commun.">
        <title>Thousands of microbial genomes shed light on interconnected biogeochemical processes in an aquifer system.</title>
        <authorList>
            <person name="Anantharaman K."/>
            <person name="Brown C.T."/>
            <person name="Hug L.A."/>
            <person name="Sharon I."/>
            <person name="Castelle C.J."/>
            <person name="Probst A.J."/>
            <person name="Thomas B.C."/>
            <person name="Singh A."/>
            <person name="Wilkins M.J."/>
            <person name="Karaoz U."/>
            <person name="Brodie E.L."/>
            <person name="Williams K.H."/>
            <person name="Hubbard S.S."/>
            <person name="Banfield J.F."/>
        </authorList>
    </citation>
    <scope>NUCLEOTIDE SEQUENCE [LARGE SCALE GENOMIC DNA]</scope>
</reference>
<protein>
    <submittedName>
        <fullName evidence="1">Uncharacterized protein</fullName>
    </submittedName>
</protein>
<organism evidence="1 2">
    <name type="scientific">Candidatus Sungbacteria bacterium RIFCSPHIGHO2_01_FULL_50_25</name>
    <dbReference type="NCBI Taxonomy" id="1802265"/>
    <lineage>
        <taxon>Bacteria</taxon>
        <taxon>Candidatus Sungiibacteriota</taxon>
    </lineage>
</organism>
<dbReference type="EMBL" id="MHQD01000029">
    <property type="protein sequence ID" value="OGZ95736.1"/>
    <property type="molecule type" value="Genomic_DNA"/>
</dbReference>
<dbReference type="Proteomes" id="UP000178574">
    <property type="component" value="Unassembled WGS sequence"/>
</dbReference>
<gene>
    <name evidence="1" type="ORF">A2847_02650</name>
</gene>
<evidence type="ECO:0000313" key="1">
    <source>
        <dbReference type="EMBL" id="OGZ95736.1"/>
    </source>
</evidence>
<proteinExistence type="predicted"/>
<comment type="caution">
    <text evidence="1">The sequence shown here is derived from an EMBL/GenBank/DDBJ whole genome shotgun (WGS) entry which is preliminary data.</text>
</comment>
<accession>A0A1G2K8I9</accession>
<dbReference type="AlphaFoldDB" id="A0A1G2K8I9"/>
<sequence length="71" mass="7754">MQISFHTTPKAKEKVLCNFGQLAGATVIPTHDGAHVTVHAEEKHEDFLLAAYTASSWPGVEKVRIILQNLG</sequence>
<evidence type="ECO:0000313" key="2">
    <source>
        <dbReference type="Proteomes" id="UP000178574"/>
    </source>
</evidence>
<name>A0A1G2K8I9_9BACT</name>